<reference evidence="1" key="1">
    <citation type="submission" date="2022-12" db="EMBL/GenBank/DDBJ databases">
        <title>Genome of R. gnavus strain RSHDN_120.</title>
        <authorList>
            <person name="Abdugheni R."/>
        </authorList>
    </citation>
    <scope>NUCLEOTIDE SEQUENCE</scope>
    <source>
        <strain evidence="1">RSHDN_120</strain>
    </source>
</reference>
<dbReference type="Proteomes" id="UP001149331">
    <property type="component" value="Unassembled WGS sequence"/>
</dbReference>
<gene>
    <name evidence="1" type="ORF">O4N78_03290</name>
</gene>
<evidence type="ECO:0000313" key="1">
    <source>
        <dbReference type="EMBL" id="MDE1202609.1"/>
    </source>
</evidence>
<sequence>MKMVGITPCYRITLENDSYGVETYIDADSKIQITFEDGNTLIGYIECVEYGTYSDENDTLVIRVENGELYILLGNRIKDIEELHE</sequence>
<dbReference type="RefSeq" id="WP_272583351.1">
    <property type="nucleotide sequence ID" value="NZ_JAPZEG010000002.1"/>
</dbReference>
<proteinExistence type="predicted"/>
<organism evidence="1 2">
    <name type="scientific">Mediterraneibacter gnavus</name>
    <name type="common">Ruminococcus gnavus</name>
    <dbReference type="NCBI Taxonomy" id="33038"/>
    <lineage>
        <taxon>Bacteria</taxon>
        <taxon>Bacillati</taxon>
        <taxon>Bacillota</taxon>
        <taxon>Clostridia</taxon>
        <taxon>Lachnospirales</taxon>
        <taxon>Lachnospiraceae</taxon>
        <taxon>Mediterraneibacter</taxon>
    </lineage>
</organism>
<comment type="caution">
    <text evidence="1">The sequence shown here is derived from an EMBL/GenBank/DDBJ whole genome shotgun (WGS) entry which is preliminary data.</text>
</comment>
<accession>A0AAW6JWU7</accession>
<evidence type="ECO:0000313" key="2">
    <source>
        <dbReference type="Proteomes" id="UP001149331"/>
    </source>
</evidence>
<dbReference type="AlphaFoldDB" id="A0AAW6JWU7"/>
<dbReference type="EMBL" id="JAPZEG010000002">
    <property type="protein sequence ID" value="MDE1202609.1"/>
    <property type="molecule type" value="Genomic_DNA"/>
</dbReference>
<protein>
    <submittedName>
        <fullName evidence="1">Uncharacterized protein</fullName>
    </submittedName>
</protein>
<name>A0AAW6JWU7_MEDGN</name>